<protein>
    <submittedName>
        <fullName evidence="2">Uncharacterized protein</fullName>
    </submittedName>
</protein>
<dbReference type="Proteomes" id="UP000008783">
    <property type="component" value="Unassembled WGS sequence"/>
</dbReference>
<feature type="region of interest" description="Disordered" evidence="1">
    <location>
        <begin position="214"/>
        <end position="252"/>
    </location>
</feature>
<dbReference type="OMA" id="HSIAHRY"/>
<keyword evidence="3" id="KW-1185">Reference proteome</keyword>
<dbReference type="GeneID" id="10541490"/>
<dbReference type="HOGENOM" id="CLU_069523_0_0_1"/>
<evidence type="ECO:0000313" key="2">
    <source>
        <dbReference type="EMBL" id="EFP88700.1"/>
    </source>
</evidence>
<reference evidence="3" key="2">
    <citation type="journal article" date="2011" name="Proc. Natl. Acad. Sci. U.S.A.">
        <title>Obligate biotrophy features unraveled by the genomic analysis of rust fungi.</title>
        <authorList>
            <person name="Duplessis S."/>
            <person name="Cuomo C.A."/>
            <person name="Lin Y.-C."/>
            <person name="Aerts A."/>
            <person name="Tisserant E."/>
            <person name="Veneault-Fourrey C."/>
            <person name="Joly D.L."/>
            <person name="Hacquard S."/>
            <person name="Amselem J."/>
            <person name="Cantarel B.L."/>
            <person name="Chiu R."/>
            <person name="Coutinho P.M."/>
            <person name="Feau N."/>
            <person name="Field M."/>
            <person name="Frey P."/>
            <person name="Gelhaye E."/>
            <person name="Goldberg J."/>
            <person name="Grabherr M.G."/>
            <person name="Kodira C.D."/>
            <person name="Kohler A."/>
            <person name="Kuees U."/>
            <person name="Lindquist E.A."/>
            <person name="Lucas S.M."/>
            <person name="Mago R."/>
            <person name="Mauceli E."/>
            <person name="Morin E."/>
            <person name="Murat C."/>
            <person name="Pangilinan J.L."/>
            <person name="Park R."/>
            <person name="Pearson M."/>
            <person name="Quesneville H."/>
            <person name="Rouhier N."/>
            <person name="Sakthikumar S."/>
            <person name="Salamov A.A."/>
            <person name="Schmutz J."/>
            <person name="Selles B."/>
            <person name="Shapiro H."/>
            <person name="Tanguay P."/>
            <person name="Tuskan G.A."/>
            <person name="Henrissat B."/>
            <person name="Van de Peer Y."/>
            <person name="Rouze P."/>
            <person name="Ellis J.G."/>
            <person name="Dodds P.N."/>
            <person name="Schein J.E."/>
            <person name="Zhong S."/>
            <person name="Hamelin R.C."/>
            <person name="Grigoriev I.V."/>
            <person name="Szabo L.J."/>
            <person name="Martin F."/>
        </authorList>
    </citation>
    <scope>NUCLEOTIDE SEQUENCE [LARGE SCALE GENOMIC DNA]</scope>
    <source>
        <strain evidence="3">CRL 75-36-700-3 / race SCCL</strain>
    </source>
</reference>
<dbReference type="RefSeq" id="XP_003333119.1">
    <property type="nucleotide sequence ID" value="XM_003333071.1"/>
</dbReference>
<proteinExistence type="predicted"/>
<evidence type="ECO:0000313" key="3">
    <source>
        <dbReference type="Proteomes" id="UP000008783"/>
    </source>
</evidence>
<accession>E3KWN3</accession>
<name>E3KWN3_PUCGT</name>
<feature type="compositionally biased region" description="Low complexity" evidence="1">
    <location>
        <begin position="214"/>
        <end position="235"/>
    </location>
</feature>
<dbReference type="KEGG" id="pgr:PGTG_14666"/>
<gene>
    <name evidence="2" type="ORF">PGTG_14666</name>
</gene>
<reference key="1">
    <citation type="submission" date="2007-01" db="EMBL/GenBank/DDBJ databases">
        <title>The Genome Sequence of Puccinia graminis f. sp. tritici Strain CRL 75-36-700-3.</title>
        <authorList>
            <consortium name="The Broad Institute Genome Sequencing Platform"/>
            <person name="Birren B."/>
            <person name="Lander E."/>
            <person name="Galagan J."/>
            <person name="Nusbaum C."/>
            <person name="Devon K."/>
            <person name="Cuomo C."/>
            <person name="Jaffe D."/>
            <person name="Butler J."/>
            <person name="Alvarez P."/>
            <person name="Gnerre S."/>
            <person name="Grabherr M."/>
            <person name="Mauceli E."/>
            <person name="Brockman W."/>
            <person name="Young S."/>
            <person name="LaButti K."/>
            <person name="Sykes S."/>
            <person name="DeCaprio D."/>
            <person name="Crawford M."/>
            <person name="Koehrsen M."/>
            <person name="Engels R."/>
            <person name="Montgomery P."/>
            <person name="Pearson M."/>
            <person name="Howarth C."/>
            <person name="Larson L."/>
            <person name="White J."/>
            <person name="Zeng Q."/>
            <person name="Kodira C."/>
            <person name="Yandava C."/>
            <person name="Alvarado L."/>
            <person name="O'Leary S."/>
            <person name="Szabo L."/>
            <person name="Dean R."/>
            <person name="Schein J."/>
        </authorList>
    </citation>
    <scope>NUCLEOTIDE SEQUENCE</scope>
    <source>
        <strain>CRL 75-36-700-3</strain>
    </source>
</reference>
<dbReference type="VEuPathDB" id="FungiDB:PGTG_14666"/>
<evidence type="ECO:0000256" key="1">
    <source>
        <dbReference type="SAM" id="MobiDB-lite"/>
    </source>
</evidence>
<dbReference type="EMBL" id="DS178316">
    <property type="protein sequence ID" value="EFP88700.1"/>
    <property type="molecule type" value="Genomic_DNA"/>
</dbReference>
<dbReference type="AlphaFoldDB" id="E3KWN3"/>
<dbReference type="OrthoDB" id="2507131at2759"/>
<dbReference type="InParanoid" id="E3KWN3"/>
<sequence>MDDDMLKILLIKNLMAVNNQSNPLNALSSVASQLKWQYLGNNFKPTLAVNGSNFPLWSALLKDLVLGVTQVADYFKRDLFEDDVPTALGVLAMIKNSIDKALHLLLHGTWVSLYQRFSGPSWSLLLNRWSEIAQPPDALDSISSGYESLKRSLLDLEEQLGGWTTDKLLSLTFNSSIYRYRGQVADTMDSCLAIFPGTPISPIDLRNVATRIHQSSSAQSSGTGAHSVMAVSSQRGRGGRSRSSRGGHVAGA</sequence>
<organism evidence="2 3">
    <name type="scientific">Puccinia graminis f. sp. tritici (strain CRL 75-36-700-3 / race SCCL)</name>
    <name type="common">Black stem rust fungus</name>
    <dbReference type="NCBI Taxonomy" id="418459"/>
    <lineage>
        <taxon>Eukaryota</taxon>
        <taxon>Fungi</taxon>
        <taxon>Dikarya</taxon>
        <taxon>Basidiomycota</taxon>
        <taxon>Pucciniomycotina</taxon>
        <taxon>Pucciniomycetes</taxon>
        <taxon>Pucciniales</taxon>
        <taxon>Pucciniaceae</taxon>
        <taxon>Puccinia</taxon>
    </lineage>
</organism>